<dbReference type="RefSeq" id="XP_012194408.1">
    <property type="nucleotide sequence ID" value="XM_012339018.1"/>
</dbReference>
<feature type="transmembrane region" description="Helical" evidence="5">
    <location>
        <begin position="283"/>
        <end position="303"/>
    </location>
</feature>
<dbReference type="InterPro" id="IPR050367">
    <property type="entry name" value="APC_superfamily"/>
</dbReference>
<dbReference type="GO" id="GO:0055085">
    <property type="term" value="P:transmembrane transport"/>
    <property type="evidence" value="ECO:0007669"/>
    <property type="project" value="InterPro"/>
</dbReference>
<dbReference type="KEGG" id="spar:SPRG_00801"/>
<feature type="transmembrane region" description="Helical" evidence="5">
    <location>
        <begin position="444"/>
        <end position="463"/>
    </location>
</feature>
<dbReference type="AlphaFoldDB" id="A0A067CVN4"/>
<dbReference type="Gene3D" id="1.20.1740.10">
    <property type="entry name" value="Amino acid/polyamine transporter I"/>
    <property type="match status" value="1"/>
</dbReference>
<feature type="transmembrane region" description="Helical" evidence="5">
    <location>
        <begin position="183"/>
        <end position="202"/>
    </location>
</feature>
<feature type="transmembrane region" description="Helical" evidence="5">
    <location>
        <begin position="37"/>
        <end position="59"/>
    </location>
</feature>
<dbReference type="STRING" id="695850.A0A067CVN4"/>
<accession>A0A067CVN4</accession>
<evidence type="ECO:0000256" key="2">
    <source>
        <dbReference type="ARBA" id="ARBA00022692"/>
    </source>
</evidence>
<gene>
    <name evidence="7" type="ORF">SPRG_00801</name>
</gene>
<dbReference type="EMBL" id="KK583190">
    <property type="protein sequence ID" value="KDO34739.1"/>
    <property type="molecule type" value="Genomic_DNA"/>
</dbReference>
<dbReference type="GO" id="GO:0016020">
    <property type="term" value="C:membrane"/>
    <property type="evidence" value="ECO:0007669"/>
    <property type="project" value="UniProtKB-SubCell"/>
</dbReference>
<dbReference type="Proteomes" id="UP000030745">
    <property type="component" value="Unassembled WGS sequence"/>
</dbReference>
<evidence type="ECO:0000256" key="4">
    <source>
        <dbReference type="ARBA" id="ARBA00023136"/>
    </source>
</evidence>
<keyword evidence="4 5" id="KW-0472">Membrane</keyword>
<feature type="transmembrane region" description="Helical" evidence="5">
    <location>
        <begin position="422"/>
        <end position="438"/>
    </location>
</feature>
<proteinExistence type="predicted"/>
<evidence type="ECO:0000256" key="1">
    <source>
        <dbReference type="ARBA" id="ARBA00004141"/>
    </source>
</evidence>
<evidence type="ECO:0000313" key="8">
    <source>
        <dbReference type="Proteomes" id="UP000030745"/>
    </source>
</evidence>
<dbReference type="OMA" id="TNMPLAA"/>
<feature type="transmembrane region" description="Helical" evidence="5">
    <location>
        <begin position="214"/>
        <end position="236"/>
    </location>
</feature>
<protein>
    <recommendedName>
        <fullName evidence="6">Amino acid permease/ SLC12A domain-containing protein</fullName>
    </recommendedName>
</protein>
<evidence type="ECO:0000256" key="3">
    <source>
        <dbReference type="ARBA" id="ARBA00022989"/>
    </source>
</evidence>
<evidence type="ECO:0000313" key="7">
    <source>
        <dbReference type="EMBL" id="KDO34739.1"/>
    </source>
</evidence>
<feature type="transmembrane region" description="Helical" evidence="5">
    <location>
        <begin position="381"/>
        <end position="402"/>
    </location>
</feature>
<keyword evidence="8" id="KW-1185">Reference proteome</keyword>
<feature type="transmembrane region" description="Helical" evidence="5">
    <location>
        <begin position="354"/>
        <end position="375"/>
    </location>
</feature>
<dbReference type="InterPro" id="IPR004841">
    <property type="entry name" value="AA-permease/SLC12A_dom"/>
</dbReference>
<comment type="subcellular location">
    <subcellularLocation>
        <location evidence="1">Membrane</location>
        <topology evidence="1">Multi-pass membrane protein</topology>
    </subcellularLocation>
</comment>
<dbReference type="Pfam" id="PF00324">
    <property type="entry name" value="AA_permease"/>
    <property type="match status" value="1"/>
</dbReference>
<sequence>MTAMTAMTTAPGASKIAVSSAASMAARSLAPTIHVKLFPASAFDIWSLGMVIVIGGQYFCWNVGLAAGVLSNALALFFIGTAYVCLILSMSEMTATLPFAGGAYGLSRCCVGYFCGFVIGCCEALEYIAYVSSSVLTLGHMLQVIFPGIPTEYMPLVWLAIYGVAVAIHIVGGRVFWNFTRMLAVVSTLFVLIYLLGSLPSVSYAKFGGGVDHLVVGGFQAFFTNMPLAAWFFVGIEALNTLCSSIENPKDVIPRGQVACVLTLFLSGFAVLFVSVSLPPGAVNLPGVLAVFNPGFILMFGIAEDMAMILSIPATFATIFGFILAYANILSALANSKLLPGWIGAVHPRFHTQANALIVGSVLGYLLCFCVTYSSTLGTELFNICMFFGFSAYLAQCVGYLYLKREFSHLPRSFTSPVGKLGVYYAAIVWSMNWISIVCCQKNAAFLLSVVSCILTLLVTYYLGYAKHRQTFSDDERKILFFAHVAKSNQRKRKKKARQKTLPRWALALFRVLEWFRHIWSLRTRSQSLSTTGNSMTRSSSPWRQRWDSFRLLDLLTPNRVVHLAPRIHVAPHGPRVNAPTAVNSAGFRPASAKPASTRLSGHKETNLLVEELN</sequence>
<feature type="transmembrane region" description="Helical" evidence="5">
    <location>
        <begin position="309"/>
        <end position="333"/>
    </location>
</feature>
<feature type="transmembrane region" description="Helical" evidence="5">
    <location>
        <begin position="156"/>
        <end position="177"/>
    </location>
</feature>
<reference evidence="7 8" key="1">
    <citation type="journal article" date="2013" name="PLoS Genet.">
        <title>Distinctive expansion of potential virulence genes in the genome of the oomycete fish pathogen Saprolegnia parasitica.</title>
        <authorList>
            <person name="Jiang R.H."/>
            <person name="de Bruijn I."/>
            <person name="Haas B.J."/>
            <person name="Belmonte R."/>
            <person name="Lobach L."/>
            <person name="Christie J."/>
            <person name="van den Ackerveken G."/>
            <person name="Bottin A."/>
            <person name="Bulone V."/>
            <person name="Diaz-Moreno S.M."/>
            <person name="Dumas B."/>
            <person name="Fan L."/>
            <person name="Gaulin E."/>
            <person name="Govers F."/>
            <person name="Grenville-Briggs L.J."/>
            <person name="Horner N.R."/>
            <person name="Levin J.Z."/>
            <person name="Mammella M."/>
            <person name="Meijer H.J."/>
            <person name="Morris P."/>
            <person name="Nusbaum C."/>
            <person name="Oome S."/>
            <person name="Phillips A.J."/>
            <person name="van Rooyen D."/>
            <person name="Rzeszutek E."/>
            <person name="Saraiva M."/>
            <person name="Secombes C.J."/>
            <person name="Seidl M.F."/>
            <person name="Snel B."/>
            <person name="Stassen J.H."/>
            <person name="Sykes S."/>
            <person name="Tripathy S."/>
            <person name="van den Berg H."/>
            <person name="Vega-Arreguin J.C."/>
            <person name="Wawra S."/>
            <person name="Young S.K."/>
            <person name="Zeng Q."/>
            <person name="Dieguez-Uribeondo J."/>
            <person name="Russ C."/>
            <person name="Tyler B.M."/>
            <person name="van West P."/>
        </authorList>
    </citation>
    <scope>NUCLEOTIDE SEQUENCE [LARGE SCALE GENOMIC DNA]</scope>
    <source>
        <strain evidence="7 8">CBS 223.65</strain>
    </source>
</reference>
<dbReference type="OrthoDB" id="3900342at2759"/>
<evidence type="ECO:0000259" key="6">
    <source>
        <dbReference type="Pfam" id="PF00324"/>
    </source>
</evidence>
<dbReference type="PANTHER" id="PTHR42770:SF7">
    <property type="entry name" value="MEMBRANE PROTEIN"/>
    <property type="match status" value="1"/>
</dbReference>
<evidence type="ECO:0000256" key="5">
    <source>
        <dbReference type="SAM" id="Phobius"/>
    </source>
</evidence>
<dbReference type="VEuPathDB" id="FungiDB:SPRG_00801"/>
<feature type="domain" description="Amino acid permease/ SLC12A" evidence="6">
    <location>
        <begin position="63"/>
        <end position="446"/>
    </location>
</feature>
<keyword evidence="3 5" id="KW-1133">Transmembrane helix</keyword>
<feature type="transmembrane region" description="Helical" evidence="5">
    <location>
        <begin position="256"/>
        <end position="276"/>
    </location>
</feature>
<feature type="transmembrane region" description="Helical" evidence="5">
    <location>
        <begin position="65"/>
        <end position="89"/>
    </location>
</feature>
<organism evidence="7 8">
    <name type="scientific">Saprolegnia parasitica (strain CBS 223.65)</name>
    <dbReference type="NCBI Taxonomy" id="695850"/>
    <lineage>
        <taxon>Eukaryota</taxon>
        <taxon>Sar</taxon>
        <taxon>Stramenopiles</taxon>
        <taxon>Oomycota</taxon>
        <taxon>Saprolegniomycetes</taxon>
        <taxon>Saprolegniales</taxon>
        <taxon>Saprolegniaceae</taxon>
        <taxon>Saprolegnia</taxon>
    </lineage>
</organism>
<feature type="transmembrane region" description="Helical" evidence="5">
    <location>
        <begin position="101"/>
        <end position="121"/>
    </location>
</feature>
<keyword evidence="2 5" id="KW-0812">Transmembrane</keyword>
<name>A0A067CVN4_SAPPC</name>
<dbReference type="PANTHER" id="PTHR42770">
    <property type="entry name" value="AMINO ACID TRANSPORTER-RELATED"/>
    <property type="match status" value="1"/>
</dbReference>
<dbReference type="GeneID" id="24123429"/>